<protein>
    <submittedName>
        <fullName evidence="1">Nitrate reductase</fullName>
    </submittedName>
</protein>
<dbReference type="RefSeq" id="WP_188695833.1">
    <property type="nucleotide sequence ID" value="NZ_BMLY01000005.1"/>
</dbReference>
<dbReference type="Proteomes" id="UP000621859">
    <property type="component" value="Unassembled WGS sequence"/>
</dbReference>
<reference evidence="2" key="1">
    <citation type="journal article" date="2019" name="Int. J. Syst. Evol. Microbiol.">
        <title>The Global Catalogue of Microorganisms (GCM) 10K type strain sequencing project: providing services to taxonomists for standard genome sequencing and annotation.</title>
        <authorList>
            <consortium name="The Broad Institute Genomics Platform"/>
            <consortium name="The Broad Institute Genome Sequencing Center for Infectious Disease"/>
            <person name="Wu L."/>
            <person name="Ma J."/>
        </authorList>
    </citation>
    <scope>NUCLEOTIDE SEQUENCE [LARGE SCALE GENOMIC DNA]</scope>
    <source>
        <strain evidence="2">CGMCC 1.8860</strain>
    </source>
</reference>
<dbReference type="InterPro" id="IPR009267">
    <property type="entry name" value="NTP_transf_6"/>
</dbReference>
<dbReference type="EMBL" id="BMLY01000005">
    <property type="protein sequence ID" value="GGP27282.1"/>
    <property type="molecule type" value="Genomic_DNA"/>
</dbReference>
<comment type="caution">
    <text evidence="1">The sequence shown here is derived from an EMBL/GenBank/DDBJ whole genome shotgun (WGS) entry which is preliminary data.</text>
</comment>
<sequence>MVSLKQPNESLEARLRGMVHADAELLALLACVRNLGLNDWCIAAGAVRNRVWQRLHGQTSLLPASDVDVCYFDASMAPDHARAVHNALAAAMPQVRWDVVNQAWSHHFNGLSAVHSLQQGLASWPETATAVGVWQDDAGEVRIVAPLGLEDLFGLRLRRNPAFADESVFRQRVAHKQWQRHWPLLVLLA</sequence>
<dbReference type="Pfam" id="PF06042">
    <property type="entry name" value="NTP_transf_6"/>
    <property type="match status" value="1"/>
</dbReference>
<accession>A0ABQ2PNS9</accession>
<gene>
    <name evidence="1" type="ORF">GCM10010971_31010</name>
</gene>
<dbReference type="PANTHER" id="PTHR39166">
    <property type="entry name" value="BLL1166 PROTEIN"/>
    <property type="match status" value="1"/>
</dbReference>
<keyword evidence="2" id="KW-1185">Reference proteome</keyword>
<dbReference type="PANTHER" id="PTHR39166:SF1">
    <property type="entry name" value="BLL1166 PROTEIN"/>
    <property type="match status" value="1"/>
</dbReference>
<evidence type="ECO:0000313" key="1">
    <source>
        <dbReference type="EMBL" id="GGP27282.1"/>
    </source>
</evidence>
<name>A0ABQ2PNS9_9NEIS</name>
<evidence type="ECO:0000313" key="2">
    <source>
        <dbReference type="Proteomes" id="UP000621859"/>
    </source>
</evidence>
<proteinExistence type="predicted"/>
<organism evidence="1 2">
    <name type="scientific">Silvimonas amylolytica</name>
    <dbReference type="NCBI Taxonomy" id="449663"/>
    <lineage>
        <taxon>Bacteria</taxon>
        <taxon>Pseudomonadati</taxon>
        <taxon>Pseudomonadota</taxon>
        <taxon>Betaproteobacteria</taxon>
        <taxon>Neisseriales</taxon>
        <taxon>Chitinibacteraceae</taxon>
        <taxon>Silvimonas</taxon>
    </lineage>
</organism>